<dbReference type="AlphaFoldDB" id="A0A9W7KSW4"/>
<dbReference type="SUPFAM" id="SSF48452">
    <property type="entry name" value="TPR-like"/>
    <property type="match status" value="1"/>
</dbReference>
<dbReference type="PANTHER" id="PTHR44998">
    <property type="match status" value="1"/>
</dbReference>
<sequence length="593" mass="65835">MGVCFHSLDTRLAHRMYLLAGAMGEGRFALPWVNAAVLELYGGDGDKSERYLDLYFEGVGGWGYGGVGEGAWDEDAVRDGTPCDERSPRVGECVLALNNLSASYNSRKMYSKAIAALRRALEIADDGDVSLPLMYFNMASAQLELGDNVGAEESFTKGFRFRVERGGDGEGAMAFLIRRALSLPKVISGAGEKSIIELRERFRRRVEGVTKFARWQRGEGEALSASETAEVFGYLPSGKWPVLTVPLAYNYVPSCSLLSSLKLDILVFLEMQNEATAHILGYGRFAPVQCLIMGSPVTAGNGGIDYFISFERAEAREEDDYGEQLVLFQGLGISYPKPEYEWREMGVGEEEEMWDEVFGIPREFVGARKYTCGQHVFKLHPSFDDVIIGILERDREGIVLLQSSGEPATTDIVKERLMRKAGEDITGRILYLPRVSSAQFFDLLRYSNVVLHPFPFGGSKTSSDAFWVGGRLVVMGGMGYLRGRMARAYYAEVGGEIEGDVVAVDTEDYVDKAVRIGTNAHGVGDKVRKVLERERGRIFGDVGVREEWYRWLERVVGHGDGAGRKSEVEDWDWEVVERIKGEWKGGFDVVGGL</sequence>
<proteinExistence type="predicted"/>
<dbReference type="GO" id="GO:0016757">
    <property type="term" value="F:glycosyltransferase activity"/>
    <property type="evidence" value="ECO:0007669"/>
    <property type="project" value="TreeGrafter"/>
</dbReference>
<comment type="caution">
    <text evidence="1">The sequence shown here is derived from an EMBL/GenBank/DDBJ whole genome shotgun (WGS) entry which is preliminary data.</text>
</comment>
<dbReference type="InterPro" id="IPR019734">
    <property type="entry name" value="TPR_rpt"/>
</dbReference>
<protein>
    <recommendedName>
        <fullName evidence="3">O-GlcNAc transferase C-terminal domain-containing protein</fullName>
    </recommendedName>
</protein>
<dbReference type="PANTHER" id="PTHR44998:SF1">
    <property type="entry name" value="UDP-N-ACETYLGLUCOSAMINE--PEPTIDE N-ACETYLGLUCOSAMINYLTRANSFERASE 110 KDA SUBUNIT"/>
    <property type="match status" value="1"/>
</dbReference>
<accession>A0A9W7KSW4</accession>
<dbReference type="Gene3D" id="3.40.50.2000">
    <property type="entry name" value="Glycogen Phosphorylase B"/>
    <property type="match status" value="1"/>
</dbReference>
<organism evidence="1 2">
    <name type="scientific">Triparma retinervis</name>
    <dbReference type="NCBI Taxonomy" id="2557542"/>
    <lineage>
        <taxon>Eukaryota</taxon>
        <taxon>Sar</taxon>
        <taxon>Stramenopiles</taxon>
        <taxon>Ochrophyta</taxon>
        <taxon>Bolidophyceae</taxon>
        <taxon>Parmales</taxon>
        <taxon>Triparmaceae</taxon>
        <taxon>Triparma</taxon>
    </lineage>
</organism>
<dbReference type="OrthoDB" id="9991317at2759"/>
<dbReference type="GO" id="GO:0006493">
    <property type="term" value="P:protein O-linked glycosylation"/>
    <property type="evidence" value="ECO:0007669"/>
    <property type="project" value="TreeGrafter"/>
</dbReference>
<reference evidence="1" key="1">
    <citation type="submission" date="2022-07" db="EMBL/GenBank/DDBJ databases">
        <title>Genome analysis of Parmales, a sister group of diatoms, reveals the evolutionary specialization of diatoms from phago-mixotrophs to photoautotrophs.</title>
        <authorList>
            <person name="Ban H."/>
            <person name="Sato S."/>
            <person name="Yoshikawa S."/>
            <person name="Kazumasa Y."/>
            <person name="Nakamura Y."/>
            <person name="Ichinomiya M."/>
            <person name="Saitoh K."/>
            <person name="Sato N."/>
            <person name="Blanc-Mathieu R."/>
            <person name="Endo H."/>
            <person name="Kuwata A."/>
            <person name="Ogata H."/>
        </authorList>
    </citation>
    <scope>NUCLEOTIDE SEQUENCE</scope>
</reference>
<gene>
    <name evidence="1" type="ORF">TrRE_jg7768</name>
</gene>
<keyword evidence="2" id="KW-1185">Reference proteome</keyword>
<dbReference type="Gene3D" id="1.25.40.10">
    <property type="entry name" value="Tetratricopeptide repeat domain"/>
    <property type="match status" value="1"/>
</dbReference>
<evidence type="ECO:0008006" key="3">
    <source>
        <dbReference type="Google" id="ProtNLM"/>
    </source>
</evidence>
<dbReference type="EMBL" id="BRXZ01000370">
    <property type="protein sequence ID" value="GMI10324.1"/>
    <property type="molecule type" value="Genomic_DNA"/>
</dbReference>
<evidence type="ECO:0000313" key="2">
    <source>
        <dbReference type="Proteomes" id="UP001165082"/>
    </source>
</evidence>
<evidence type="ECO:0000313" key="1">
    <source>
        <dbReference type="EMBL" id="GMI10324.1"/>
    </source>
</evidence>
<name>A0A9W7KSW4_9STRA</name>
<dbReference type="SMART" id="SM00028">
    <property type="entry name" value="TPR"/>
    <property type="match status" value="2"/>
</dbReference>
<dbReference type="Gene3D" id="3.40.50.11380">
    <property type="match status" value="1"/>
</dbReference>
<dbReference type="InterPro" id="IPR011990">
    <property type="entry name" value="TPR-like_helical_dom_sf"/>
</dbReference>
<dbReference type="Proteomes" id="UP001165082">
    <property type="component" value="Unassembled WGS sequence"/>
</dbReference>